<dbReference type="PRINTS" id="PR00258">
    <property type="entry name" value="SPERACTRCPTR"/>
</dbReference>
<reference evidence="5" key="2">
    <citation type="journal article" date="2023" name="Science">
        <title>Genomic signatures of disease resistance in endangered staghorn corals.</title>
        <authorList>
            <person name="Vollmer S.V."/>
            <person name="Selwyn J.D."/>
            <person name="Despard B.A."/>
            <person name="Roesel C.L."/>
        </authorList>
    </citation>
    <scope>NUCLEOTIDE SEQUENCE</scope>
    <source>
        <strain evidence="5">K2</strain>
    </source>
</reference>
<dbReference type="EMBL" id="JARQWQ010000002">
    <property type="protein sequence ID" value="KAK2573796.1"/>
    <property type="molecule type" value="Genomic_DNA"/>
</dbReference>
<feature type="domain" description="SRCR" evidence="4">
    <location>
        <begin position="59"/>
        <end position="163"/>
    </location>
</feature>
<dbReference type="SMART" id="SM00202">
    <property type="entry name" value="SR"/>
    <property type="match status" value="1"/>
</dbReference>
<organism evidence="5 6">
    <name type="scientific">Acropora cervicornis</name>
    <name type="common">Staghorn coral</name>
    <dbReference type="NCBI Taxonomy" id="6130"/>
    <lineage>
        <taxon>Eukaryota</taxon>
        <taxon>Metazoa</taxon>
        <taxon>Cnidaria</taxon>
        <taxon>Anthozoa</taxon>
        <taxon>Hexacorallia</taxon>
        <taxon>Scleractinia</taxon>
        <taxon>Astrocoeniina</taxon>
        <taxon>Acroporidae</taxon>
        <taxon>Acropora</taxon>
    </lineage>
</organism>
<dbReference type="InterPro" id="IPR036772">
    <property type="entry name" value="SRCR-like_dom_sf"/>
</dbReference>
<keyword evidence="2 3" id="KW-1015">Disulfide bond</keyword>
<feature type="disulfide bond" evidence="3">
    <location>
        <begin position="131"/>
        <end position="141"/>
    </location>
</feature>
<evidence type="ECO:0000313" key="6">
    <source>
        <dbReference type="Proteomes" id="UP001249851"/>
    </source>
</evidence>
<comment type="caution">
    <text evidence="3">Lacks conserved residue(s) required for the propagation of feature annotation.</text>
</comment>
<gene>
    <name evidence="5" type="ORF">P5673_001496</name>
</gene>
<evidence type="ECO:0000313" key="5">
    <source>
        <dbReference type="EMBL" id="KAK2573796.1"/>
    </source>
</evidence>
<protein>
    <submittedName>
        <fullName evidence="5">Macrophage scavenger receptor types I and II</fullName>
    </submittedName>
</protein>
<keyword evidence="6" id="KW-1185">Reference proteome</keyword>
<dbReference type="Proteomes" id="UP001249851">
    <property type="component" value="Unassembled WGS sequence"/>
</dbReference>
<dbReference type="SUPFAM" id="SSF56487">
    <property type="entry name" value="SRCR-like"/>
    <property type="match status" value="1"/>
</dbReference>
<keyword evidence="5" id="KW-0675">Receptor</keyword>
<proteinExistence type="predicted"/>
<evidence type="ECO:0000256" key="2">
    <source>
        <dbReference type="ARBA" id="ARBA00023157"/>
    </source>
</evidence>
<dbReference type="AlphaFoldDB" id="A0AAD9VGN5"/>
<dbReference type="PANTHER" id="PTHR48071:SF18">
    <property type="entry name" value="DELETED IN MALIGNANT BRAIN TUMORS 1 PROTEIN-RELATED"/>
    <property type="match status" value="1"/>
</dbReference>
<dbReference type="GO" id="GO:0016020">
    <property type="term" value="C:membrane"/>
    <property type="evidence" value="ECO:0007669"/>
    <property type="project" value="InterPro"/>
</dbReference>
<dbReference type="FunFam" id="3.10.250.10:FF:000001">
    <property type="entry name" value="Lysyl oxidase 4 isoform X1"/>
    <property type="match status" value="1"/>
</dbReference>
<reference evidence="5" key="1">
    <citation type="journal article" date="2023" name="G3 (Bethesda)">
        <title>Whole genome assembly and annotation of the endangered Caribbean coral Acropora cervicornis.</title>
        <authorList>
            <person name="Selwyn J.D."/>
            <person name="Vollmer S.V."/>
        </authorList>
    </citation>
    <scope>NUCLEOTIDE SEQUENCE</scope>
    <source>
        <strain evidence="5">K2</strain>
    </source>
</reference>
<comment type="caution">
    <text evidence="5">The sequence shown here is derived from an EMBL/GenBank/DDBJ whole genome shotgun (WGS) entry which is preliminary data.</text>
</comment>
<dbReference type="PANTHER" id="PTHR48071">
    <property type="entry name" value="SRCR DOMAIN-CONTAINING PROTEIN"/>
    <property type="match status" value="1"/>
</dbReference>
<name>A0AAD9VGN5_ACRCE</name>
<evidence type="ECO:0000256" key="3">
    <source>
        <dbReference type="PROSITE-ProRule" id="PRU00196"/>
    </source>
</evidence>
<dbReference type="PROSITE" id="PS50287">
    <property type="entry name" value="SRCR_2"/>
    <property type="match status" value="1"/>
</dbReference>
<dbReference type="Gene3D" id="3.10.250.10">
    <property type="entry name" value="SRCR-like domain"/>
    <property type="match status" value="1"/>
</dbReference>
<evidence type="ECO:0000256" key="1">
    <source>
        <dbReference type="ARBA" id="ARBA00022729"/>
    </source>
</evidence>
<dbReference type="InterPro" id="IPR001190">
    <property type="entry name" value="SRCR"/>
</dbReference>
<keyword evidence="1" id="KW-0732">Signal</keyword>
<evidence type="ECO:0000259" key="4">
    <source>
        <dbReference type="PROSITE" id="PS50287"/>
    </source>
</evidence>
<dbReference type="Pfam" id="PF00530">
    <property type="entry name" value="SRCR"/>
    <property type="match status" value="1"/>
</dbReference>
<sequence length="336" mass="37984">MAEFTECSLHLFDNPDFQMEFSARFPKIDATDLLEMREDRIRTRILKEAEKPGSNENNVRLVTSKDKDDIGGGIVQVYHNGQWGTICDTNWALQAAQVVCNELGYRTAIVANKKSFFATATGPIHLSNVTCTGIEDSILKCASNGWGNSGSCSHKDDAGVRCFKKDTPVLKYQGCWIDNPHNRILKDLYSNYRGGGIYWNNILETVLNCATDADKNSKDYNTFAIQYYGECWSEEGNPDYRQMRAAPHACPYGVGDKSHNAVYSLGAYYDLGCWQDRGVMQCYNLAKANGYKYFGLQFYGECWASNDGSRFRRYGQVTSCYHGLGGKWTNYVYMIR</sequence>
<accession>A0AAD9VGN5</accession>